<evidence type="ECO:0000256" key="6">
    <source>
        <dbReference type="ARBA" id="ARBA00021797"/>
    </source>
</evidence>
<evidence type="ECO:0000256" key="8">
    <source>
        <dbReference type="ARBA" id="ARBA00022723"/>
    </source>
</evidence>
<name>A0A8H4QC58_9HYPO</name>
<dbReference type="GO" id="GO:0046872">
    <property type="term" value="F:metal ion binding"/>
    <property type="evidence" value="ECO:0007669"/>
    <property type="project" value="UniProtKB-KW"/>
</dbReference>
<comment type="similarity">
    <text evidence="5">Belongs to the DPH4 family.</text>
</comment>
<dbReference type="OrthoDB" id="18529at2759"/>
<dbReference type="Proteomes" id="UP000562929">
    <property type="component" value="Unassembled WGS sequence"/>
</dbReference>
<dbReference type="GO" id="GO:0005634">
    <property type="term" value="C:nucleus"/>
    <property type="evidence" value="ECO:0007669"/>
    <property type="project" value="UniProtKB-SubCell"/>
</dbReference>
<dbReference type="InterPro" id="IPR036869">
    <property type="entry name" value="J_dom_sf"/>
</dbReference>
<dbReference type="CDD" id="cd06257">
    <property type="entry name" value="DnaJ"/>
    <property type="match status" value="1"/>
</dbReference>
<dbReference type="SUPFAM" id="SSF46565">
    <property type="entry name" value="Chaperone J-domain"/>
    <property type="match status" value="1"/>
</dbReference>
<comment type="function">
    <text evidence="1">Required for the first step of diphthamide biosynthesis, the transfer of 3-amino-3-carboxypropyl from S-adenosyl-L-methionine to a histidine residue. Diphthamide is a post-translational modification of histidine which occurs in elongation factor 2.</text>
</comment>
<dbReference type="InterPro" id="IPR036671">
    <property type="entry name" value="DPH_MB_sf"/>
</dbReference>
<feature type="domain" description="DPH-type MB" evidence="13">
    <location>
        <begin position="78"/>
        <end position="140"/>
    </location>
</feature>
<keyword evidence="15" id="KW-1185">Reference proteome</keyword>
<evidence type="ECO:0000256" key="9">
    <source>
        <dbReference type="ARBA" id="ARBA00022833"/>
    </source>
</evidence>
<evidence type="ECO:0000313" key="14">
    <source>
        <dbReference type="EMBL" id="KAF4594804.1"/>
    </source>
</evidence>
<dbReference type="GO" id="GO:0005737">
    <property type="term" value="C:cytoplasm"/>
    <property type="evidence" value="ECO:0007669"/>
    <property type="project" value="UniProtKB-SubCell"/>
</dbReference>
<sequence>MAQDPSQLIKQAYRRALLRNHPDKTAGARSTQTQIYTVDQISHAFAVLASPTRRAEYDASFRLAVPAPAPGPTRFQTGVETVDLDDLSFDDDRGRWYHPCRCGNDRGYSFDEADLADAADDGLLMVGCLDCSLWLSVHFAAVHDDELRPE</sequence>
<evidence type="ECO:0000256" key="5">
    <source>
        <dbReference type="ARBA" id="ARBA00006169"/>
    </source>
</evidence>
<protein>
    <recommendedName>
        <fullName evidence="6">Diphthamide biosynthesis protein 4</fullName>
    </recommendedName>
</protein>
<evidence type="ECO:0000256" key="10">
    <source>
        <dbReference type="ARBA" id="ARBA00023004"/>
    </source>
</evidence>
<dbReference type="GO" id="GO:0017183">
    <property type="term" value="P:protein histidyl modification to diphthamide"/>
    <property type="evidence" value="ECO:0007669"/>
    <property type="project" value="UniProtKB-UniPathway"/>
</dbReference>
<dbReference type="PROSITE" id="PS50076">
    <property type="entry name" value="DNAJ_2"/>
    <property type="match status" value="1"/>
</dbReference>
<keyword evidence="11" id="KW-0539">Nucleus</keyword>
<dbReference type="PANTHER" id="PTHR21454:SF46">
    <property type="entry name" value="DIPHTHAMIDE BIOSYNTHESIS PROTEIN 4"/>
    <property type="match status" value="1"/>
</dbReference>
<keyword evidence="7" id="KW-0963">Cytoplasm</keyword>
<dbReference type="SUPFAM" id="SSF144217">
    <property type="entry name" value="CSL zinc finger"/>
    <property type="match status" value="1"/>
</dbReference>
<reference evidence="14 15" key="1">
    <citation type="journal article" date="2020" name="G3 (Bethesda)">
        <title>Genetic Underpinnings of Host Manipulation by Ophiocordyceps as Revealed by Comparative Transcriptomics.</title>
        <authorList>
            <person name="Will I."/>
            <person name="Das B."/>
            <person name="Trinh T."/>
            <person name="Brachmann A."/>
            <person name="Ohm R.A."/>
            <person name="de Bekker C."/>
        </authorList>
    </citation>
    <scope>NUCLEOTIDE SEQUENCE [LARGE SCALE GENOMIC DNA]</scope>
    <source>
        <strain evidence="14 15">EC05</strain>
    </source>
</reference>
<evidence type="ECO:0000259" key="12">
    <source>
        <dbReference type="PROSITE" id="PS50076"/>
    </source>
</evidence>
<dbReference type="Gene3D" id="1.10.287.110">
    <property type="entry name" value="DnaJ domain"/>
    <property type="match status" value="1"/>
</dbReference>
<dbReference type="Pfam" id="PF00226">
    <property type="entry name" value="DnaJ"/>
    <property type="match status" value="1"/>
</dbReference>
<dbReference type="UniPathway" id="UPA00559"/>
<keyword evidence="9" id="KW-0862">Zinc</keyword>
<dbReference type="Gene3D" id="3.10.660.10">
    <property type="entry name" value="DPH Zinc finger"/>
    <property type="match status" value="1"/>
</dbReference>
<dbReference type="InterPro" id="IPR007872">
    <property type="entry name" value="DPH_MB_dom"/>
</dbReference>
<keyword evidence="8" id="KW-0479">Metal-binding</keyword>
<organism evidence="14 15">
    <name type="scientific">Ophiocordyceps camponoti-floridani</name>
    <dbReference type="NCBI Taxonomy" id="2030778"/>
    <lineage>
        <taxon>Eukaryota</taxon>
        <taxon>Fungi</taxon>
        <taxon>Dikarya</taxon>
        <taxon>Ascomycota</taxon>
        <taxon>Pezizomycotina</taxon>
        <taxon>Sordariomycetes</taxon>
        <taxon>Hypocreomycetidae</taxon>
        <taxon>Hypocreales</taxon>
        <taxon>Ophiocordycipitaceae</taxon>
        <taxon>Ophiocordyceps</taxon>
    </lineage>
</organism>
<evidence type="ECO:0000256" key="4">
    <source>
        <dbReference type="ARBA" id="ARBA00005156"/>
    </source>
</evidence>
<dbReference type="PROSITE" id="PS51074">
    <property type="entry name" value="DPH_MB"/>
    <property type="match status" value="1"/>
</dbReference>
<dbReference type="EMBL" id="JAACLJ010000001">
    <property type="protein sequence ID" value="KAF4594804.1"/>
    <property type="molecule type" value="Genomic_DNA"/>
</dbReference>
<evidence type="ECO:0000313" key="15">
    <source>
        <dbReference type="Proteomes" id="UP000562929"/>
    </source>
</evidence>
<evidence type="ECO:0000256" key="11">
    <source>
        <dbReference type="ARBA" id="ARBA00023242"/>
    </source>
</evidence>
<evidence type="ECO:0000259" key="13">
    <source>
        <dbReference type="PROSITE" id="PS51074"/>
    </source>
</evidence>
<dbReference type="InterPro" id="IPR044248">
    <property type="entry name" value="DPH3/4-like"/>
</dbReference>
<comment type="subcellular location">
    <subcellularLocation>
        <location evidence="3">Cytoplasm</location>
    </subcellularLocation>
    <subcellularLocation>
        <location evidence="2">Nucleus</location>
    </subcellularLocation>
</comment>
<comment type="pathway">
    <text evidence="4">Protein modification; peptidyl-diphthamide biosynthesis.</text>
</comment>
<gene>
    <name evidence="14" type="ORF">GQ602_000417</name>
</gene>
<dbReference type="InterPro" id="IPR001623">
    <property type="entry name" value="DnaJ_domain"/>
</dbReference>
<dbReference type="PANTHER" id="PTHR21454">
    <property type="entry name" value="DPH3 HOMOLOG-RELATED"/>
    <property type="match status" value="1"/>
</dbReference>
<evidence type="ECO:0000256" key="2">
    <source>
        <dbReference type="ARBA" id="ARBA00004123"/>
    </source>
</evidence>
<evidence type="ECO:0000256" key="1">
    <source>
        <dbReference type="ARBA" id="ARBA00003474"/>
    </source>
</evidence>
<evidence type="ECO:0000256" key="7">
    <source>
        <dbReference type="ARBA" id="ARBA00022490"/>
    </source>
</evidence>
<accession>A0A8H4QC58</accession>
<comment type="caution">
    <text evidence="14">The sequence shown here is derived from an EMBL/GenBank/DDBJ whole genome shotgun (WGS) entry which is preliminary data.</text>
</comment>
<proteinExistence type="inferred from homology"/>
<dbReference type="AlphaFoldDB" id="A0A8H4QC58"/>
<dbReference type="Pfam" id="PF05207">
    <property type="entry name" value="Zn_ribbon_CSL"/>
    <property type="match status" value="1"/>
</dbReference>
<evidence type="ECO:0000256" key="3">
    <source>
        <dbReference type="ARBA" id="ARBA00004496"/>
    </source>
</evidence>
<keyword evidence="10" id="KW-0408">Iron</keyword>
<feature type="domain" description="J" evidence="12">
    <location>
        <begin position="1"/>
        <end position="61"/>
    </location>
</feature>